<protein>
    <recommendedName>
        <fullName evidence="4">Transmembrane protein</fullName>
    </recommendedName>
</protein>
<reference evidence="2" key="1">
    <citation type="submission" date="2021-01" db="EMBL/GenBank/DDBJ databases">
        <authorList>
            <consortium name="Genoscope - CEA"/>
            <person name="William W."/>
        </authorList>
    </citation>
    <scope>NUCLEOTIDE SEQUENCE</scope>
</reference>
<organism evidence="2 3">
    <name type="scientific">Paramecium sonneborni</name>
    <dbReference type="NCBI Taxonomy" id="65129"/>
    <lineage>
        <taxon>Eukaryota</taxon>
        <taxon>Sar</taxon>
        <taxon>Alveolata</taxon>
        <taxon>Ciliophora</taxon>
        <taxon>Intramacronucleata</taxon>
        <taxon>Oligohymenophorea</taxon>
        <taxon>Peniculida</taxon>
        <taxon>Parameciidae</taxon>
        <taxon>Paramecium</taxon>
    </lineage>
</organism>
<dbReference type="Proteomes" id="UP000692954">
    <property type="component" value="Unassembled WGS sequence"/>
</dbReference>
<dbReference type="EMBL" id="CAJJDN010000136">
    <property type="protein sequence ID" value="CAD8122050.1"/>
    <property type="molecule type" value="Genomic_DNA"/>
</dbReference>
<evidence type="ECO:0000313" key="3">
    <source>
        <dbReference type="Proteomes" id="UP000692954"/>
    </source>
</evidence>
<feature type="signal peptide" evidence="1">
    <location>
        <begin position="1"/>
        <end position="19"/>
    </location>
</feature>
<keyword evidence="1" id="KW-0732">Signal</keyword>
<gene>
    <name evidence="2" type="ORF">PSON_ATCC_30995.1.T1360039</name>
</gene>
<evidence type="ECO:0008006" key="4">
    <source>
        <dbReference type="Google" id="ProtNLM"/>
    </source>
</evidence>
<dbReference type="AlphaFoldDB" id="A0A8S1R5T7"/>
<dbReference type="OrthoDB" id="310173at2759"/>
<comment type="caution">
    <text evidence="2">The sequence shown here is derived from an EMBL/GenBank/DDBJ whole genome shotgun (WGS) entry which is preliminary data.</text>
</comment>
<sequence>MFQIILTIFTFILFQTFKSKTCSYQDEIQEVFINLSDQEIVFIPFKDYFQPPYLLSFCNLNSKNDVKLVDSIELFEQYDLKQKDFKINQVKQYKTSRNRMPQQNYLVIVTYSLVLVGKFIWGQNPEFSVIFNHLKQKFNSVNLIDNIVFLNFETSSDIIDISKQLPISLKTFNNLGCKYSENSDQLNDSIFMTDISNIYIHQNIQNQDICQAKKLQLECSIDNTQQNPIKKQIYNLKTYPDNLLIFNSQLILATIDLNQEIMICQEQQYAILAYDYDQIKKIFVVVSNSQLQYDGYTYELMFQEENLIIQVFLTKSFIIFRNKYQISLFTKKLNLIQTKYFEYEFEILVNQLLDQFILISLTHFNRYLLYENPFIQFNWEKILTTSFYLQIENQLTEQSVVFLAESHYSLNNGNVDLNKIKQVSTLKNGNIINFEECNYEQIKIDPKYFIQFNRILKAFSHQIRIFDFSGFKFLYAYSKSFIYLGLIQNGNLQNFRQYTIQDEIITKQNCAYQNQQMKINQVHCYNNRCYIYYDIMQNYNQDEILVIGQNQIQKVVSDNNHFYVLVSKQVLFFNLQKINQRKLENLDFKTNVKDIYASPKKEDFLFVLNEEGILSLYSISLPFQDWLSSFKVGQDQIEDFIIFEEYFLIFSNSSNSIVCKVYNYQNELRIFEQRTLPLYFFNEIFLDDLQIDYDQNLLFVKGQIKQSNQYAIVTYKIDSRIEFAFQFIAKVIDYSGFLLPISNQMILRFQTKFNFTSIYYNGDKHKICLITNFHENEDSFMDDEDSSSDMESDFDDTLSLDESYQFSPGSFISISSAGELLILGLQSVYSKKRRQVDANDFQLI</sequence>
<evidence type="ECO:0000256" key="1">
    <source>
        <dbReference type="SAM" id="SignalP"/>
    </source>
</evidence>
<evidence type="ECO:0000313" key="2">
    <source>
        <dbReference type="EMBL" id="CAD8122050.1"/>
    </source>
</evidence>
<name>A0A8S1R5T7_9CILI</name>
<proteinExistence type="predicted"/>
<feature type="chain" id="PRO_5035860713" description="Transmembrane protein" evidence="1">
    <location>
        <begin position="20"/>
        <end position="844"/>
    </location>
</feature>
<keyword evidence="3" id="KW-1185">Reference proteome</keyword>
<accession>A0A8S1R5T7</accession>